<reference evidence="1" key="1">
    <citation type="submission" date="2014-11" db="EMBL/GenBank/DDBJ databases">
        <authorList>
            <person name="Amaro Gonzalez C."/>
        </authorList>
    </citation>
    <scope>NUCLEOTIDE SEQUENCE</scope>
</reference>
<proteinExistence type="predicted"/>
<accession>A0A0E9V8C4</accession>
<name>A0A0E9V8C4_ANGAN</name>
<organism evidence="1">
    <name type="scientific">Anguilla anguilla</name>
    <name type="common">European freshwater eel</name>
    <name type="synonym">Muraena anguilla</name>
    <dbReference type="NCBI Taxonomy" id="7936"/>
    <lineage>
        <taxon>Eukaryota</taxon>
        <taxon>Metazoa</taxon>
        <taxon>Chordata</taxon>
        <taxon>Craniata</taxon>
        <taxon>Vertebrata</taxon>
        <taxon>Euteleostomi</taxon>
        <taxon>Actinopterygii</taxon>
        <taxon>Neopterygii</taxon>
        <taxon>Teleostei</taxon>
        <taxon>Anguilliformes</taxon>
        <taxon>Anguillidae</taxon>
        <taxon>Anguilla</taxon>
    </lineage>
</organism>
<evidence type="ECO:0000313" key="1">
    <source>
        <dbReference type="EMBL" id="JAH73488.1"/>
    </source>
</evidence>
<reference evidence="1" key="2">
    <citation type="journal article" date="2015" name="Fish Shellfish Immunol.">
        <title>Early steps in the European eel (Anguilla anguilla)-Vibrio vulnificus interaction in the gills: Role of the RtxA13 toxin.</title>
        <authorList>
            <person name="Callol A."/>
            <person name="Pajuelo D."/>
            <person name="Ebbesson L."/>
            <person name="Teles M."/>
            <person name="MacKenzie S."/>
            <person name="Amaro C."/>
        </authorList>
    </citation>
    <scope>NUCLEOTIDE SEQUENCE</scope>
</reference>
<dbReference type="AlphaFoldDB" id="A0A0E9V8C4"/>
<sequence>MTWHTVSCIKTEWKKSNLVSCSADIIL</sequence>
<protein>
    <submittedName>
        <fullName evidence="1">Uncharacterized protein</fullName>
    </submittedName>
</protein>
<dbReference type="EMBL" id="GBXM01035089">
    <property type="protein sequence ID" value="JAH73488.1"/>
    <property type="molecule type" value="Transcribed_RNA"/>
</dbReference>